<dbReference type="AlphaFoldDB" id="A0A7I7JWF9"/>
<name>A0A7I7JWF9_9MYCO</name>
<gene>
    <name evidence="1" type="ORF">MDUV_10470</name>
</gene>
<sequence length="165" mass="17460">MAPPPPSWDVVSVDKPDDLNVVIGQSHFIKTVEDLHEALVGVSSGLRFGLAFCEASGPRLVRRSGNDPELVELAARNALAIGAGHCFVIFLRDGFPVNVLNPVKAVPEVCGIYCATANPVDVLIAVTPLGRGIVGVVDGEPPLGIETGEDVADRRNLLRTIGYKL</sequence>
<organism evidence="1 2">
    <name type="scientific">Mycolicibacterium duvalii</name>
    <dbReference type="NCBI Taxonomy" id="39688"/>
    <lineage>
        <taxon>Bacteria</taxon>
        <taxon>Bacillati</taxon>
        <taxon>Actinomycetota</taxon>
        <taxon>Actinomycetes</taxon>
        <taxon>Mycobacteriales</taxon>
        <taxon>Mycobacteriaceae</taxon>
        <taxon>Mycolicibacterium</taxon>
    </lineage>
</organism>
<reference evidence="1 2" key="1">
    <citation type="journal article" date="2019" name="Emerg. Microbes Infect.">
        <title>Comprehensive subspecies identification of 175 nontuberculous mycobacteria species based on 7547 genomic profiles.</title>
        <authorList>
            <person name="Matsumoto Y."/>
            <person name="Kinjo T."/>
            <person name="Motooka D."/>
            <person name="Nabeya D."/>
            <person name="Jung N."/>
            <person name="Uechi K."/>
            <person name="Horii T."/>
            <person name="Iida T."/>
            <person name="Fujita J."/>
            <person name="Nakamura S."/>
        </authorList>
    </citation>
    <scope>NUCLEOTIDE SEQUENCE [LARGE SCALE GENOMIC DNA]</scope>
    <source>
        <strain evidence="1 2">JCM 6396</strain>
    </source>
</reference>
<dbReference type="OrthoDB" id="9785212at2"/>
<accession>A0A7I7JWF9</accession>
<dbReference type="PANTHER" id="PTHR36155">
    <property type="entry name" value="BLL5354 PROTEIN"/>
    <property type="match status" value="1"/>
</dbReference>
<dbReference type="Proteomes" id="UP000467006">
    <property type="component" value="Chromosome"/>
</dbReference>
<protein>
    <submittedName>
        <fullName evidence="1">Uncharacterized protein</fullName>
    </submittedName>
</protein>
<evidence type="ECO:0000313" key="2">
    <source>
        <dbReference type="Proteomes" id="UP000467006"/>
    </source>
</evidence>
<dbReference type="Pfam" id="PF04008">
    <property type="entry name" value="Adenosine_kin"/>
    <property type="match status" value="1"/>
</dbReference>
<evidence type="ECO:0000313" key="1">
    <source>
        <dbReference type="EMBL" id="BBX16187.1"/>
    </source>
</evidence>
<keyword evidence="2" id="KW-1185">Reference proteome</keyword>
<dbReference type="EMBL" id="AP022563">
    <property type="protein sequence ID" value="BBX16187.1"/>
    <property type="molecule type" value="Genomic_DNA"/>
</dbReference>
<dbReference type="SUPFAM" id="SSF103165">
    <property type="entry name" value="Ta1353-like"/>
    <property type="match status" value="1"/>
</dbReference>
<dbReference type="InterPro" id="IPR007153">
    <property type="entry name" value="Adenosine_kinase"/>
</dbReference>
<proteinExistence type="predicted"/>
<dbReference type="Gene3D" id="3.40.1520.10">
    <property type="entry name" value="Ta1353-like"/>
    <property type="match status" value="1"/>
</dbReference>
<dbReference type="KEGG" id="mdu:MDUV_10470"/>
<dbReference type="InterPro" id="IPR036902">
    <property type="entry name" value="Ta1353-like_sf"/>
</dbReference>
<dbReference type="RefSeq" id="WP_098002560.1">
    <property type="nucleotide sequence ID" value="NZ_AP022563.1"/>
</dbReference>
<dbReference type="PANTHER" id="PTHR36155:SF1">
    <property type="entry name" value="BLL5354 PROTEIN"/>
    <property type="match status" value="1"/>
</dbReference>